<keyword evidence="9" id="KW-0804">Transcription</keyword>
<dbReference type="Pfam" id="PF08777">
    <property type="entry name" value="RRM_3"/>
    <property type="match status" value="1"/>
</dbReference>
<keyword evidence="14" id="KW-0175">Coiled coil</keyword>
<evidence type="ECO:0000313" key="19">
    <source>
        <dbReference type="EMBL" id="VDH92775.1"/>
    </source>
</evidence>
<dbReference type="PANTHER" id="PTHR22792">
    <property type="entry name" value="LUPUS LA PROTEIN-RELATED"/>
    <property type="match status" value="1"/>
</dbReference>
<dbReference type="Gene3D" id="3.30.70.330">
    <property type="match status" value="2"/>
</dbReference>
<evidence type="ECO:0000259" key="18">
    <source>
        <dbReference type="PROSITE" id="PS51939"/>
    </source>
</evidence>
<dbReference type="SMART" id="SM00360">
    <property type="entry name" value="RRM"/>
    <property type="match status" value="1"/>
</dbReference>
<dbReference type="OrthoDB" id="439993at2759"/>
<dbReference type="PRINTS" id="PR00302">
    <property type="entry name" value="LUPUSLA"/>
</dbReference>
<evidence type="ECO:0000256" key="2">
    <source>
        <dbReference type="ARBA" id="ARBA00008680"/>
    </source>
</evidence>
<reference evidence="19" key="1">
    <citation type="submission" date="2018-11" db="EMBL/GenBank/DDBJ databases">
        <authorList>
            <person name="Alioto T."/>
            <person name="Alioto T."/>
        </authorList>
    </citation>
    <scope>NUCLEOTIDE SEQUENCE</scope>
</reference>
<evidence type="ECO:0000256" key="8">
    <source>
        <dbReference type="ARBA" id="ARBA00023015"/>
    </source>
</evidence>
<comment type="subcellular location">
    <subcellularLocation>
        <location evidence="1">Nucleus</location>
        <location evidence="1">Nucleoplasm</location>
    </subcellularLocation>
</comment>
<evidence type="ECO:0000256" key="3">
    <source>
        <dbReference type="ARBA" id="ARBA00015867"/>
    </source>
</evidence>
<feature type="compositionally biased region" description="Polar residues" evidence="15">
    <location>
        <begin position="365"/>
        <end position="376"/>
    </location>
</feature>
<dbReference type="PROSITE" id="PS50961">
    <property type="entry name" value="HTH_LA"/>
    <property type="match status" value="1"/>
</dbReference>
<dbReference type="InterPro" id="IPR002344">
    <property type="entry name" value="Lupus_La"/>
</dbReference>
<proteinExistence type="inferred from homology"/>
<dbReference type="InterPro" id="IPR035979">
    <property type="entry name" value="RBD_domain_sf"/>
</dbReference>
<evidence type="ECO:0000259" key="16">
    <source>
        <dbReference type="PROSITE" id="PS50102"/>
    </source>
</evidence>
<evidence type="ECO:0000256" key="11">
    <source>
        <dbReference type="ARBA" id="ARBA00023242"/>
    </source>
</evidence>
<comment type="caution">
    <text evidence="19">The sequence shown here is derived from an EMBL/GenBank/DDBJ whole genome shotgun (WGS) entry which is preliminary data.</text>
</comment>
<dbReference type="CDD" id="cd12290">
    <property type="entry name" value="RRM1_LARP7"/>
    <property type="match status" value="1"/>
</dbReference>
<keyword evidence="10" id="KW-0508">mRNA splicing</keyword>
<dbReference type="SUPFAM" id="SSF46785">
    <property type="entry name" value="Winged helix' DNA-binding domain"/>
    <property type="match status" value="1"/>
</dbReference>
<evidence type="ECO:0000256" key="1">
    <source>
        <dbReference type="ARBA" id="ARBA00004642"/>
    </source>
</evidence>
<dbReference type="EMBL" id="UYJE01000382">
    <property type="protein sequence ID" value="VDH92775.1"/>
    <property type="molecule type" value="Genomic_DNA"/>
</dbReference>
<feature type="region of interest" description="Disordered" evidence="15">
    <location>
        <begin position="595"/>
        <end position="618"/>
    </location>
</feature>
<dbReference type="InterPro" id="IPR012677">
    <property type="entry name" value="Nucleotide-bd_a/b_plait_sf"/>
</dbReference>
<evidence type="ECO:0000313" key="20">
    <source>
        <dbReference type="Proteomes" id="UP000596742"/>
    </source>
</evidence>
<dbReference type="GO" id="GO:0005654">
    <property type="term" value="C:nucleoplasm"/>
    <property type="evidence" value="ECO:0007669"/>
    <property type="project" value="UniProtKB-SubCell"/>
</dbReference>
<dbReference type="GO" id="GO:1990904">
    <property type="term" value="C:ribonucleoprotein complex"/>
    <property type="evidence" value="ECO:0007669"/>
    <property type="project" value="UniProtKB-UniRule"/>
</dbReference>
<dbReference type="GO" id="GO:0006397">
    <property type="term" value="P:mRNA processing"/>
    <property type="evidence" value="ECO:0007669"/>
    <property type="project" value="UniProtKB-KW"/>
</dbReference>
<feature type="domain" description="HTH La-type RNA-binding" evidence="17">
    <location>
        <begin position="81"/>
        <end position="172"/>
    </location>
</feature>
<dbReference type="InterPro" id="IPR036388">
    <property type="entry name" value="WH-like_DNA-bd_sf"/>
</dbReference>
<feature type="compositionally biased region" description="Basic residues" evidence="15">
    <location>
        <begin position="435"/>
        <end position="446"/>
    </location>
</feature>
<protein>
    <recommendedName>
        <fullName evidence="3">La-related protein 7</fullName>
    </recommendedName>
    <alternativeName>
        <fullName evidence="12">La ribonucleoprotein domain family member 7</fullName>
    </alternativeName>
</protein>
<dbReference type="PROSITE" id="PS50102">
    <property type="entry name" value="RRM"/>
    <property type="match status" value="1"/>
</dbReference>
<comment type="similarity">
    <text evidence="2">Belongs to the LARP7 family.</text>
</comment>
<feature type="compositionally biased region" description="Polar residues" evidence="15">
    <location>
        <begin position="255"/>
        <end position="270"/>
    </location>
</feature>
<keyword evidence="4" id="KW-0507">mRNA processing</keyword>
<dbReference type="GO" id="GO:0008380">
    <property type="term" value="P:RNA splicing"/>
    <property type="evidence" value="ECO:0007669"/>
    <property type="project" value="UniProtKB-KW"/>
</dbReference>
<evidence type="ECO:0000256" key="12">
    <source>
        <dbReference type="ARBA" id="ARBA00029640"/>
    </source>
</evidence>
<dbReference type="GO" id="GO:0003723">
    <property type="term" value="F:RNA binding"/>
    <property type="evidence" value="ECO:0007669"/>
    <property type="project" value="UniProtKB-UniRule"/>
</dbReference>
<evidence type="ECO:0000256" key="6">
    <source>
        <dbReference type="ARBA" id="ARBA00022871"/>
    </source>
</evidence>
<dbReference type="Gene3D" id="1.10.10.10">
    <property type="entry name" value="Winged helix-like DNA-binding domain superfamily/Winged helix DNA-binding domain"/>
    <property type="match status" value="1"/>
</dbReference>
<name>A0A8B6BNZ4_MYTGA</name>
<keyword evidence="5" id="KW-0221">Differentiation</keyword>
<keyword evidence="8" id="KW-0805">Transcription regulation</keyword>
<feature type="domain" description="RRM" evidence="16">
    <location>
        <begin position="177"/>
        <end position="257"/>
    </location>
</feature>
<dbReference type="SUPFAM" id="SSF54928">
    <property type="entry name" value="RNA-binding domain, RBD"/>
    <property type="match status" value="1"/>
</dbReference>
<feature type="compositionally biased region" description="Basic and acidic residues" evidence="15">
    <location>
        <begin position="403"/>
        <end position="415"/>
    </location>
</feature>
<accession>A0A8B6BNZ4</accession>
<dbReference type="InterPro" id="IPR045180">
    <property type="entry name" value="La_dom_prot"/>
</dbReference>
<dbReference type="GO" id="GO:0007283">
    <property type="term" value="P:spermatogenesis"/>
    <property type="evidence" value="ECO:0007669"/>
    <property type="project" value="UniProtKB-KW"/>
</dbReference>
<dbReference type="InterPro" id="IPR000504">
    <property type="entry name" value="RRM_dom"/>
</dbReference>
<evidence type="ECO:0000259" key="17">
    <source>
        <dbReference type="PROSITE" id="PS50961"/>
    </source>
</evidence>
<evidence type="ECO:0000256" key="15">
    <source>
        <dbReference type="SAM" id="MobiDB-lite"/>
    </source>
</evidence>
<dbReference type="InterPro" id="IPR036390">
    <property type="entry name" value="WH_DNA-bd_sf"/>
</dbReference>
<feature type="domain" description="XRRM" evidence="18">
    <location>
        <begin position="515"/>
        <end position="623"/>
    </location>
</feature>
<evidence type="ECO:0000256" key="10">
    <source>
        <dbReference type="ARBA" id="ARBA00023187"/>
    </source>
</evidence>
<dbReference type="Pfam" id="PF05383">
    <property type="entry name" value="La"/>
    <property type="match status" value="1"/>
</dbReference>
<dbReference type="InterPro" id="IPR006630">
    <property type="entry name" value="La_HTH"/>
</dbReference>
<evidence type="ECO:0000256" key="14">
    <source>
        <dbReference type="SAM" id="Coils"/>
    </source>
</evidence>
<dbReference type="Proteomes" id="UP000596742">
    <property type="component" value="Unassembled WGS sequence"/>
</dbReference>
<dbReference type="CDD" id="cd07323">
    <property type="entry name" value="LAM"/>
    <property type="match status" value="1"/>
</dbReference>
<evidence type="ECO:0000256" key="13">
    <source>
        <dbReference type="PROSITE-ProRule" id="PRU00332"/>
    </source>
</evidence>
<keyword evidence="20" id="KW-1185">Reference proteome</keyword>
<organism evidence="19 20">
    <name type="scientific">Mytilus galloprovincialis</name>
    <name type="common">Mediterranean mussel</name>
    <dbReference type="NCBI Taxonomy" id="29158"/>
    <lineage>
        <taxon>Eukaryota</taxon>
        <taxon>Metazoa</taxon>
        <taxon>Spiralia</taxon>
        <taxon>Lophotrochozoa</taxon>
        <taxon>Mollusca</taxon>
        <taxon>Bivalvia</taxon>
        <taxon>Autobranchia</taxon>
        <taxon>Pteriomorphia</taxon>
        <taxon>Mytilida</taxon>
        <taxon>Mytiloidea</taxon>
        <taxon>Mytilidae</taxon>
        <taxon>Mytilinae</taxon>
        <taxon>Mytilus</taxon>
    </lineage>
</organism>
<feature type="compositionally biased region" description="Basic and acidic residues" evidence="15">
    <location>
        <begin position="327"/>
        <end position="350"/>
    </location>
</feature>
<keyword evidence="11" id="KW-0539">Nucleus</keyword>
<feature type="compositionally biased region" description="Basic and acidic residues" evidence="15">
    <location>
        <begin position="424"/>
        <end position="434"/>
    </location>
</feature>
<evidence type="ECO:0000256" key="9">
    <source>
        <dbReference type="ARBA" id="ARBA00023163"/>
    </source>
</evidence>
<dbReference type="AlphaFoldDB" id="A0A8B6BNZ4"/>
<dbReference type="InterPro" id="IPR034887">
    <property type="entry name" value="LARP7_RRM1"/>
</dbReference>
<keyword evidence="6" id="KW-0744">Spermatogenesis</keyword>
<evidence type="ECO:0000256" key="5">
    <source>
        <dbReference type="ARBA" id="ARBA00022782"/>
    </source>
</evidence>
<evidence type="ECO:0000256" key="4">
    <source>
        <dbReference type="ARBA" id="ARBA00022664"/>
    </source>
</evidence>
<keyword evidence="7 13" id="KW-0694">RNA-binding</keyword>
<dbReference type="PROSITE" id="PS51939">
    <property type="entry name" value="XRRM"/>
    <property type="match status" value="1"/>
</dbReference>
<dbReference type="GO" id="GO:0030154">
    <property type="term" value="P:cell differentiation"/>
    <property type="evidence" value="ECO:0007669"/>
    <property type="project" value="UniProtKB-KW"/>
</dbReference>
<feature type="region of interest" description="Disordered" evidence="15">
    <location>
        <begin position="238"/>
        <end position="449"/>
    </location>
</feature>
<dbReference type="PANTHER" id="PTHR22792:SF62">
    <property type="entry name" value="LA-RELATED PROTEIN 7"/>
    <property type="match status" value="1"/>
</dbReference>
<dbReference type="InterPro" id="IPR014886">
    <property type="entry name" value="La_xRRM"/>
</dbReference>
<gene>
    <name evidence="19" type="ORF">MGAL_10B001715</name>
</gene>
<dbReference type="SMART" id="SM00715">
    <property type="entry name" value="LA"/>
    <property type="match status" value="1"/>
</dbReference>
<sequence>MHLQRLDAAVQHSNALLPDLSVVDSIMALELHQTDYDDTKTLHLLNTHIEARIQCASHHHGIVMEGAETLDTETTKDKKPRKRMKALYGRIKQQMEFYFSDSNLNRDRFMKKQIVDAEDGYISLDIFLRFNKIKDMTLDASVIASALKKSKLLQVSEDGSKVKRTKPVSSAKDIDDRTVYVECLPHNVDHEYIRKIFDSCGSILYVSIPRYKSTGDSKGFAFIEFDSIQSAHKACEELNNPPAEAGDKPGKFPRTSKQMTHLQKALQNTEDVPISPEKSVTESPSKSAKKRKRRRQTSECSVDGGENTTKQIKLEYDNKDQTTVVSHSEKDKKDLSVSKADESGDKDSGKNKSKKRKKSKGEGQISVTESETSDQCSESDRETRKRKSLDTVDTEIEPPSKMCKKEKTCDNKENTESEISVVSKGDEKSVTKVTEKRKKNRHHKTKQKDIPELRVISKKEWLDLRTEYLKLQKESMNKLKKTLTKVKKEEIDKEMKEKEKEMLDVKKSTDRPKIEFVPDVIVYITSGQPLYRKEVKEDLGTGYQIAYIDVKEGDKAGHIRMQDSDSAKRLAEATSGSYFFTLLKEQEEKDYWNKLESDRNSKFSSKGNKKKRGSQKLIEKAQRISKENICKTHIKFDD</sequence>
<dbReference type="Pfam" id="PF00076">
    <property type="entry name" value="RRM_1"/>
    <property type="match status" value="1"/>
</dbReference>
<evidence type="ECO:0000256" key="7">
    <source>
        <dbReference type="ARBA" id="ARBA00022884"/>
    </source>
</evidence>
<feature type="coiled-coil region" evidence="14">
    <location>
        <begin position="469"/>
        <end position="508"/>
    </location>
</feature>